<keyword evidence="4" id="KW-1185">Reference proteome</keyword>
<gene>
    <name evidence="3" type="ORF">POCTA_138.1.T0600185</name>
</gene>
<dbReference type="AlphaFoldDB" id="A0A8S1V766"/>
<protein>
    <submittedName>
        <fullName evidence="3">Uncharacterized protein</fullName>
    </submittedName>
</protein>
<feature type="compositionally biased region" description="Polar residues" evidence="2">
    <location>
        <begin position="162"/>
        <end position="180"/>
    </location>
</feature>
<evidence type="ECO:0000256" key="1">
    <source>
        <dbReference type="SAM" id="Coils"/>
    </source>
</evidence>
<evidence type="ECO:0000313" key="4">
    <source>
        <dbReference type="Proteomes" id="UP000683925"/>
    </source>
</evidence>
<accession>A0A8S1V766</accession>
<dbReference type="Proteomes" id="UP000683925">
    <property type="component" value="Unassembled WGS sequence"/>
</dbReference>
<evidence type="ECO:0000313" key="3">
    <source>
        <dbReference type="EMBL" id="CAD8172577.1"/>
    </source>
</evidence>
<evidence type="ECO:0000256" key="2">
    <source>
        <dbReference type="SAM" id="MobiDB-lite"/>
    </source>
</evidence>
<dbReference type="EMBL" id="CAJJDP010000059">
    <property type="protein sequence ID" value="CAD8172577.1"/>
    <property type="molecule type" value="Genomic_DNA"/>
</dbReference>
<comment type="caution">
    <text evidence="3">The sequence shown here is derived from an EMBL/GenBank/DDBJ whole genome shotgun (WGS) entry which is preliminary data.</text>
</comment>
<feature type="coiled-coil region" evidence="1">
    <location>
        <begin position="44"/>
        <end position="89"/>
    </location>
</feature>
<name>A0A8S1V766_PAROT</name>
<feature type="compositionally biased region" description="Polar residues" evidence="2">
    <location>
        <begin position="206"/>
        <end position="220"/>
    </location>
</feature>
<reference evidence="3" key="1">
    <citation type="submission" date="2021-01" db="EMBL/GenBank/DDBJ databases">
        <authorList>
            <consortium name="Genoscope - CEA"/>
            <person name="William W."/>
        </authorList>
    </citation>
    <scope>NUCLEOTIDE SEQUENCE</scope>
</reference>
<keyword evidence="1" id="KW-0175">Coiled coil</keyword>
<dbReference type="OMA" id="KSLHKWN"/>
<dbReference type="OrthoDB" id="310101at2759"/>
<organism evidence="3 4">
    <name type="scientific">Paramecium octaurelia</name>
    <dbReference type="NCBI Taxonomy" id="43137"/>
    <lineage>
        <taxon>Eukaryota</taxon>
        <taxon>Sar</taxon>
        <taxon>Alveolata</taxon>
        <taxon>Ciliophora</taxon>
        <taxon>Intramacronucleata</taxon>
        <taxon>Oligohymenophorea</taxon>
        <taxon>Peniculida</taxon>
        <taxon>Parameciidae</taxon>
        <taxon>Paramecium</taxon>
    </lineage>
</organism>
<proteinExistence type="predicted"/>
<feature type="region of interest" description="Disordered" evidence="2">
    <location>
        <begin position="162"/>
        <end position="220"/>
    </location>
</feature>
<sequence>MQDQLNYEEQDQNSKQRISTCKEALKFLFYVNDKLLQSSDLDQKEVYQKSLHKWNQMKKEEQNQQQHKIDNAKQKEQNMLKRILQEKDRSQEIDISKLNSLQNGYQQVQIIQNLLQQEICQEMKPQAIQSTSNFNEALDKALQMENEKNFSVNYQKVESSVQSEKLQEESQNNDQQQLNLEVSDDEGKRKVIKQNPRMKNSKARQSKSNQKRVLSQSKKKQLLNQDLVNNVIHSYNCNNEMTIDHLKQLMESMLNETV</sequence>